<dbReference type="CDD" id="cd07984">
    <property type="entry name" value="LPLAT_LABLAT-like"/>
    <property type="match status" value="1"/>
</dbReference>
<dbReference type="PIRSF" id="PIRSF026649">
    <property type="entry name" value="MsbB"/>
    <property type="match status" value="1"/>
</dbReference>
<evidence type="ECO:0000256" key="6">
    <source>
        <dbReference type="ARBA" id="ARBA00023315"/>
    </source>
</evidence>
<evidence type="ECO:0000313" key="8">
    <source>
        <dbReference type="EMBL" id="MBB6071642.1"/>
    </source>
</evidence>
<dbReference type="EC" id="2.3.1.241" evidence="8"/>
<dbReference type="EMBL" id="JACHIA010000009">
    <property type="protein sequence ID" value="MBB6071642.1"/>
    <property type="molecule type" value="Genomic_DNA"/>
</dbReference>
<dbReference type="InterPro" id="IPR004960">
    <property type="entry name" value="LipA_acyltrans"/>
</dbReference>
<dbReference type="AlphaFoldDB" id="A0A841H0X2"/>
<keyword evidence="5" id="KW-0472">Membrane</keyword>
<reference evidence="8 9" key="1">
    <citation type="submission" date="2020-08" db="EMBL/GenBank/DDBJ databases">
        <title>Genomic Encyclopedia of Type Strains, Phase IV (KMG-IV): sequencing the most valuable type-strain genomes for metagenomic binning, comparative biology and taxonomic classification.</title>
        <authorList>
            <person name="Goeker M."/>
        </authorList>
    </citation>
    <scope>NUCLEOTIDE SEQUENCE [LARGE SCALE GENOMIC DNA]</scope>
    <source>
        <strain evidence="8 9">DSM 29007</strain>
    </source>
</reference>
<evidence type="ECO:0000256" key="1">
    <source>
        <dbReference type="ARBA" id="ARBA00004533"/>
    </source>
</evidence>
<dbReference type="PANTHER" id="PTHR30606:SF10">
    <property type="entry name" value="PHOSPHATIDYLINOSITOL MANNOSIDE ACYLTRANSFERASE"/>
    <property type="match status" value="1"/>
</dbReference>
<dbReference type="GO" id="GO:0009247">
    <property type="term" value="P:glycolipid biosynthetic process"/>
    <property type="evidence" value="ECO:0007669"/>
    <property type="project" value="UniProtKB-ARBA"/>
</dbReference>
<feature type="region of interest" description="Disordered" evidence="7">
    <location>
        <begin position="299"/>
        <end position="323"/>
    </location>
</feature>
<comment type="caution">
    <text evidence="8">The sequence shown here is derived from an EMBL/GenBank/DDBJ whole genome shotgun (WGS) entry which is preliminary data.</text>
</comment>
<evidence type="ECO:0000256" key="4">
    <source>
        <dbReference type="ARBA" id="ARBA00022679"/>
    </source>
</evidence>
<keyword evidence="2" id="KW-1003">Cell membrane</keyword>
<evidence type="ECO:0000256" key="5">
    <source>
        <dbReference type="ARBA" id="ARBA00023136"/>
    </source>
</evidence>
<protein>
    <submittedName>
        <fullName evidence="8">KDO2-lipid IV(A) lauroyltransferase</fullName>
        <ecNumber evidence="8">2.3.1.241</ecNumber>
    </submittedName>
</protein>
<proteinExistence type="predicted"/>
<evidence type="ECO:0000256" key="2">
    <source>
        <dbReference type="ARBA" id="ARBA00022475"/>
    </source>
</evidence>
<keyword evidence="3" id="KW-0997">Cell inner membrane</keyword>
<dbReference type="Proteomes" id="UP000582837">
    <property type="component" value="Unassembled WGS sequence"/>
</dbReference>
<dbReference type="RefSeq" id="WP_170034870.1">
    <property type="nucleotide sequence ID" value="NZ_JABDTL010000001.1"/>
</dbReference>
<name>A0A841H0X2_9BACT</name>
<keyword evidence="6 8" id="KW-0012">Acyltransferase</keyword>
<evidence type="ECO:0000256" key="7">
    <source>
        <dbReference type="SAM" id="MobiDB-lite"/>
    </source>
</evidence>
<keyword evidence="9" id="KW-1185">Reference proteome</keyword>
<accession>A0A841H0X2</accession>
<dbReference type="GO" id="GO:0008913">
    <property type="term" value="F:Kdo2-lipid IVA acyltransferase activity"/>
    <property type="evidence" value="ECO:0007669"/>
    <property type="project" value="UniProtKB-EC"/>
</dbReference>
<evidence type="ECO:0000313" key="9">
    <source>
        <dbReference type="Proteomes" id="UP000582837"/>
    </source>
</evidence>
<comment type="subcellular location">
    <subcellularLocation>
        <location evidence="1">Cell inner membrane</location>
    </subcellularLocation>
</comment>
<sequence length="323" mass="35816">MADNKGRRSPARRRLEYGLARALERAVSTLPEGMADAFGRRLGGTIYRLGLRRGVVMDNLRLAFPELSDRERTRLARASYQHLGREAAAMLRLSRLDPAAVVERTVTRGWDEMEEALSEGKGVMLVTGHYGNWEIAAAAVAARGIPISAIVRRQGNRMVDARLDETRKRLGIETILQKEAPLRVPRALRKNGVVGIVADQDARRSGVFVPFFGTPASTHRGPALFAVRFGAPVFACVARRLPGPGVRYEVSGTRVPVTRTGDLEADIQTLTAELALRLEGSIREAPEQYFWFHRRWKTRPKPEPAAREQGIAEVDGPDPDHES</sequence>
<evidence type="ECO:0000256" key="3">
    <source>
        <dbReference type="ARBA" id="ARBA00022519"/>
    </source>
</evidence>
<dbReference type="GO" id="GO:0005886">
    <property type="term" value="C:plasma membrane"/>
    <property type="evidence" value="ECO:0007669"/>
    <property type="project" value="UniProtKB-SubCell"/>
</dbReference>
<dbReference type="PANTHER" id="PTHR30606">
    <property type="entry name" value="LIPID A BIOSYNTHESIS LAUROYL ACYLTRANSFERASE"/>
    <property type="match status" value="1"/>
</dbReference>
<dbReference type="Pfam" id="PF03279">
    <property type="entry name" value="Lip_A_acyltrans"/>
    <property type="match status" value="1"/>
</dbReference>
<keyword evidence="4 8" id="KW-0808">Transferase</keyword>
<gene>
    <name evidence="8" type="ORF">HNQ61_003270</name>
</gene>
<organism evidence="8 9">
    <name type="scientific">Longimicrobium terrae</name>
    <dbReference type="NCBI Taxonomy" id="1639882"/>
    <lineage>
        <taxon>Bacteria</taxon>
        <taxon>Pseudomonadati</taxon>
        <taxon>Gemmatimonadota</taxon>
        <taxon>Longimicrobiia</taxon>
        <taxon>Longimicrobiales</taxon>
        <taxon>Longimicrobiaceae</taxon>
        <taxon>Longimicrobium</taxon>
    </lineage>
</organism>